<evidence type="ECO:0000313" key="4">
    <source>
        <dbReference type="RefSeq" id="XP_038977848.1"/>
    </source>
</evidence>
<keyword evidence="1" id="KW-0238">DNA-binding</keyword>
<dbReference type="GO" id="GO:0003677">
    <property type="term" value="F:DNA binding"/>
    <property type="evidence" value="ECO:0007669"/>
    <property type="project" value="UniProtKB-KW"/>
</dbReference>
<dbReference type="Proteomes" id="UP000228380">
    <property type="component" value="Unplaced"/>
</dbReference>
<feature type="domain" description="HTH myb-type" evidence="2">
    <location>
        <begin position="36"/>
        <end position="57"/>
    </location>
</feature>
<keyword evidence="3" id="KW-1185">Reference proteome</keyword>
<protein>
    <submittedName>
        <fullName evidence="4">Transcription factor MYB1-like</fullName>
    </submittedName>
</protein>
<sequence>MANLGAMPADEVLQMSLAIPTVNNAEAAITSLDSGQLPRRTDNEIKNYWNTILRKKVQRGSSLAQTVHHELELAQTKATTCSSSILIDLKVDGEIQSKDNAVGDQNCSGGASMPSSNDPFLFNEDMADGWMRGEEIQLAFTWEFGSK</sequence>
<gene>
    <name evidence="4" type="primary">LOC120108333</name>
</gene>
<proteinExistence type="predicted"/>
<dbReference type="PROSITE" id="PS51294">
    <property type="entry name" value="HTH_MYB"/>
    <property type="match status" value="1"/>
</dbReference>
<dbReference type="RefSeq" id="XP_038977848.1">
    <property type="nucleotide sequence ID" value="XM_039121920.1"/>
</dbReference>
<evidence type="ECO:0000256" key="1">
    <source>
        <dbReference type="ARBA" id="ARBA00023125"/>
    </source>
</evidence>
<dbReference type="KEGG" id="pda:120108333"/>
<name>A0A8B9A203_PHODC</name>
<dbReference type="OrthoDB" id="1740416at2759"/>
<evidence type="ECO:0000313" key="3">
    <source>
        <dbReference type="Proteomes" id="UP000228380"/>
    </source>
</evidence>
<dbReference type="AlphaFoldDB" id="A0A8B9A203"/>
<evidence type="ECO:0000259" key="2">
    <source>
        <dbReference type="PROSITE" id="PS51294"/>
    </source>
</evidence>
<dbReference type="GeneID" id="120108333"/>
<reference evidence="4" key="1">
    <citation type="submission" date="2025-08" db="UniProtKB">
        <authorList>
            <consortium name="RefSeq"/>
        </authorList>
    </citation>
    <scope>IDENTIFICATION</scope>
    <source>
        <tissue evidence="4">Young leaves</tissue>
    </source>
</reference>
<organism evidence="3 4">
    <name type="scientific">Phoenix dactylifera</name>
    <name type="common">Date palm</name>
    <dbReference type="NCBI Taxonomy" id="42345"/>
    <lineage>
        <taxon>Eukaryota</taxon>
        <taxon>Viridiplantae</taxon>
        <taxon>Streptophyta</taxon>
        <taxon>Embryophyta</taxon>
        <taxon>Tracheophyta</taxon>
        <taxon>Spermatophyta</taxon>
        <taxon>Magnoliopsida</taxon>
        <taxon>Liliopsida</taxon>
        <taxon>Arecaceae</taxon>
        <taxon>Coryphoideae</taxon>
        <taxon>Phoeniceae</taxon>
        <taxon>Phoenix</taxon>
    </lineage>
</organism>
<accession>A0A8B9A203</accession>
<dbReference type="InterPro" id="IPR017930">
    <property type="entry name" value="Myb_dom"/>
</dbReference>
<dbReference type="Gene3D" id="1.10.10.60">
    <property type="entry name" value="Homeodomain-like"/>
    <property type="match status" value="1"/>
</dbReference>